<proteinExistence type="predicted"/>
<dbReference type="InterPro" id="IPR000014">
    <property type="entry name" value="PAS"/>
</dbReference>
<accession>A0A336MXE2</accession>
<dbReference type="InterPro" id="IPR013767">
    <property type="entry name" value="PAS_fold"/>
</dbReference>
<keyword evidence="5" id="KW-0539">Nucleus</keyword>
<reference evidence="8" key="2">
    <citation type="submission" date="2018-07" db="EMBL/GenBank/DDBJ databases">
        <authorList>
            <person name="Quirk P.G."/>
            <person name="Krulwich T.A."/>
        </authorList>
    </citation>
    <scope>NUCLEOTIDE SEQUENCE</scope>
</reference>
<dbReference type="PANTHER" id="PTHR23042">
    <property type="entry name" value="CIRCADIAN PROTEIN CLOCK/ARNT/BMAL/PAS"/>
    <property type="match status" value="1"/>
</dbReference>
<dbReference type="GO" id="GO:0045944">
    <property type="term" value="P:positive regulation of transcription by RNA polymerase II"/>
    <property type="evidence" value="ECO:0007669"/>
    <property type="project" value="UniProtKB-ARBA"/>
</dbReference>
<keyword evidence="4" id="KW-0804">Transcription</keyword>
<dbReference type="GO" id="GO:0005737">
    <property type="term" value="C:cytoplasm"/>
    <property type="evidence" value="ECO:0007669"/>
    <property type="project" value="InterPro"/>
</dbReference>
<dbReference type="CDD" id="cd00130">
    <property type="entry name" value="PAS"/>
    <property type="match status" value="1"/>
</dbReference>
<evidence type="ECO:0000313" key="7">
    <source>
        <dbReference type="EMBL" id="SSX15838.1"/>
    </source>
</evidence>
<comment type="subcellular location">
    <subcellularLocation>
        <location evidence="1">Nucleus</location>
    </subcellularLocation>
</comment>
<dbReference type="GO" id="GO:0005667">
    <property type="term" value="C:transcription regulator complex"/>
    <property type="evidence" value="ECO:0007669"/>
    <property type="project" value="InterPro"/>
</dbReference>
<dbReference type="SUPFAM" id="SSF55785">
    <property type="entry name" value="PYP-like sensor domain (PAS domain)"/>
    <property type="match status" value="1"/>
</dbReference>
<dbReference type="GO" id="GO:0003700">
    <property type="term" value="F:DNA-binding transcription factor activity"/>
    <property type="evidence" value="ECO:0007669"/>
    <property type="project" value="InterPro"/>
</dbReference>
<evidence type="ECO:0000313" key="8">
    <source>
        <dbReference type="EMBL" id="SSX35184.1"/>
    </source>
</evidence>
<dbReference type="AlphaFoldDB" id="A0A336MXE2"/>
<sequence length="171" mass="19374">MRTGNTNTDGSYKPSFLTDQELKHLILEAADGFLFVVSCDTGRIIYVSDSVTPVLNFSQNEWYGSCLYDNIHPEDIDKVREQLSTQEPQNTGRILDLKTASMRMCMGSRRGFICRMKVGNVAPENMAVGHLNRLKQRNSLGPSRDGQNFAVIHCTGYIKNWPPTALFYYKK</sequence>
<evidence type="ECO:0000256" key="1">
    <source>
        <dbReference type="ARBA" id="ARBA00004123"/>
    </source>
</evidence>
<gene>
    <name evidence="8" type="primary">CSON009278</name>
</gene>
<protein>
    <submittedName>
        <fullName evidence="8">CSON009278 protein</fullName>
    </submittedName>
</protein>
<keyword evidence="2" id="KW-0805">Transcription regulation</keyword>
<dbReference type="PRINTS" id="PR00785">
    <property type="entry name" value="NCTRNSLOCATR"/>
</dbReference>
<dbReference type="EMBL" id="UFQS01003661">
    <property type="protein sequence ID" value="SSX15838.1"/>
    <property type="molecule type" value="Genomic_DNA"/>
</dbReference>
<dbReference type="EMBL" id="UFQT01003661">
    <property type="protein sequence ID" value="SSX35184.1"/>
    <property type="molecule type" value="Genomic_DNA"/>
</dbReference>
<dbReference type="SMART" id="SM00091">
    <property type="entry name" value="PAS"/>
    <property type="match status" value="1"/>
</dbReference>
<evidence type="ECO:0000256" key="4">
    <source>
        <dbReference type="ARBA" id="ARBA00023163"/>
    </source>
</evidence>
<dbReference type="InterPro" id="IPR001067">
    <property type="entry name" value="Nuc_translocat"/>
</dbReference>
<reference evidence="7" key="1">
    <citation type="submission" date="2018-04" db="EMBL/GenBank/DDBJ databases">
        <authorList>
            <person name="Go L.Y."/>
            <person name="Mitchell J.A."/>
        </authorList>
    </citation>
    <scope>NUCLEOTIDE SEQUENCE</scope>
    <source>
        <tissue evidence="7">Whole organism</tissue>
    </source>
</reference>
<dbReference type="InterPro" id="IPR035965">
    <property type="entry name" value="PAS-like_dom_sf"/>
</dbReference>
<dbReference type="VEuPathDB" id="VectorBase:CSON009278"/>
<evidence type="ECO:0000259" key="6">
    <source>
        <dbReference type="PROSITE" id="PS50112"/>
    </source>
</evidence>
<keyword evidence="3" id="KW-0238">DNA-binding</keyword>
<feature type="domain" description="PAS" evidence="6">
    <location>
        <begin position="19"/>
        <end position="90"/>
    </location>
</feature>
<evidence type="ECO:0000256" key="3">
    <source>
        <dbReference type="ARBA" id="ARBA00023125"/>
    </source>
</evidence>
<dbReference type="PROSITE" id="PS50112">
    <property type="entry name" value="PAS"/>
    <property type="match status" value="1"/>
</dbReference>
<dbReference type="InterPro" id="IPR050933">
    <property type="entry name" value="Circadian_TF"/>
</dbReference>
<name>A0A336MXE2_CULSO</name>
<dbReference type="Pfam" id="PF00989">
    <property type="entry name" value="PAS"/>
    <property type="match status" value="1"/>
</dbReference>
<organism evidence="8">
    <name type="scientific">Culicoides sonorensis</name>
    <name type="common">Biting midge</name>
    <dbReference type="NCBI Taxonomy" id="179676"/>
    <lineage>
        <taxon>Eukaryota</taxon>
        <taxon>Metazoa</taxon>
        <taxon>Ecdysozoa</taxon>
        <taxon>Arthropoda</taxon>
        <taxon>Hexapoda</taxon>
        <taxon>Insecta</taxon>
        <taxon>Pterygota</taxon>
        <taxon>Neoptera</taxon>
        <taxon>Endopterygota</taxon>
        <taxon>Diptera</taxon>
        <taxon>Nematocera</taxon>
        <taxon>Chironomoidea</taxon>
        <taxon>Ceratopogonidae</taxon>
        <taxon>Ceratopogoninae</taxon>
        <taxon>Culicoides</taxon>
        <taxon>Monoculicoides</taxon>
    </lineage>
</organism>
<dbReference type="GO" id="GO:0005634">
    <property type="term" value="C:nucleus"/>
    <property type="evidence" value="ECO:0007669"/>
    <property type="project" value="UniProtKB-SubCell"/>
</dbReference>
<dbReference type="GO" id="GO:0003677">
    <property type="term" value="F:DNA binding"/>
    <property type="evidence" value="ECO:0007669"/>
    <property type="project" value="UniProtKB-KW"/>
</dbReference>
<evidence type="ECO:0000256" key="5">
    <source>
        <dbReference type="ARBA" id="ARBA00023242"/>
    </source>
</evidence>
<dbReference type="Gene3D" id="3.30.450.20">
    <property type="entry name" value="PAS domain"/>
    <property type="match status" value="1"/>
</dbReference>
<evidence type="ECO:0000256" key="2">
    <source>
        <dbReference type="ARBA" id="ARBA00023015"/>
    </source>
</evidence>